<keyword evidence="2" id="KW-0698">rRNA processing</keyword>
<accession>A0AA88GLN0</accession>
<comment type="caution">
    <text evidence="11">The sequence shown here is derived from an EMBL/GenBank/DDBJ whole genome shotgun (WGS) entry which is preliminary data.</text>
</comment>
<dbReference type="GO" id="GO:0071051">
    <property type="term" value="P:poly(A)-dependent snoRNA 3'-end processing"/>
    <property type="evidence" value="ECO:0007669"/>
    <property type="project" value="TreeGrafter"/>
</dbReference>
<feature type="region of interest" description="Disordered" evidence="9">
    <location>
        <begin position="864"/>
        <end position="960"/>
    </location>
</feature>
<dbReference type="GeneID" id="68098707"/>
<evidence type="ECO:0000256" key="7">
    <source>
        <dbReference type="ARBA" id="ARBA00023242"/>
    </source>
</evidence>
<evidence type="ECO:0000256" key="9">
    <source>
        <dbReference type="SAM" id="MobiDB-lite"/>
    </source>
</evidence>
<gene>
    <name evidence="11" type="ORF">C9374_006253</name>
</gene>
<dbReference type="InterPro" id="IPR049559">
    <property type="entry name" value="Rrp6p-like_exo"/>
</dbReference>
<dbReference type="InterPro" id="IPR010997">
    <property type="entry name" value="HRDC-like_sf"/>
</dbReference>
<dbReference type="GO" id="GO:0000175">
    <property type="term" value="F:3'-5'-RNA exonuclease activity"/>
    <property type="evidence" value="ECO:0007669"/>
    <property type="project" value="InterPro"/>
</dbReference>
<feature type="compositionally biased region" description="Polar residues" evidence="9">
    <location>
        <begin position="943"/>
        <end position="956"/>
    </location>
</feature>
<dbReference type="SMART" id="SM00474">
    <property type="entry name" value="35EXOc"/>
    <property type="match status" value="1"/>
</dbReference>
<evidence type="ECO:0000256" key="6">
    <source>
        <dbReference type="ARBA" id="ARBA00022839"/>
    </source>
</evidence>
<dbReference type="SMART" id="SM00341">
    <property type="entry name" value="HRDC"/>
    <property type="match status" value="1"/>
</dbReference>
<dbReference type="GO" id="GO:0071040">
    <property type="term" value="P:nuclear polyadenylation-dependent antisense transcript catabolic process"/>
    <property type="evidence" value="ECO:0007669"/>
    <property type="project" value="TreeGrafter"/>
</dbReference>
<dbReference type="CDD" id="cd06147">
    <property type="entry name" value="Rrp6p_like_exo"/>
    <property type="match status" value="1"/>
</dbReference>
<dbReference type="Proteomes" id="UP000816034">
    <property type="component" value="Unassembled WGS sequence"/>
</dbReference>
<dbReference type="InterPro" id="IPR012337">
    <property type="entry name" value="RNaseH-like_sf"/>
</dbReference>
<evidence type="ECO:0000256" key="8">
    <source>
        <dbReference type="ARBA" id="ARBA00043957"/>
    </source>
</evidence>
<dbReference type="PROSITE" id="PS50967">
    <property type="entry name" value="HRDC"/>
    <property type="match status" value="1"/>
</dbReference>
<dbReference type="GO" id="GO:0003727">
    <property type="term" value="F:single-stranded RNA binding"/>
    <property type="evidence" value="ECO:0007669"/>
    <property type="project" value="TreeGrafter"/>
</dbReference>
<comment type="subcellular location">
    <subcellularLocation>
        <location evidence="1">Nucleus</location>
    </subcellularLocation>
</comment>
<feature type="compositionally biased region" description="Basic residues" evidence="9">
    <location>
        <begin position="23"/>
        <end position="32"/>
    </location>
</feature>
<dbReference type="PANTHER" id="PTHR12124:SF47">
    <property type="entry name" value="EXOSOME COMPONENT 10"/>
    <property type="match status" value="1"/>
</dbReference>
<evidence type="ECO:0000313" key="12">
    <source>
        <dbReference type="Proteomes" id="UP000816034"/>
    </source>
</evidence>
<feature type="region of interest" description="Disordered" evidence="9">
    <location>
        <begin position="239"/>
        <end position="260"/>
    </location>
</feature>
<dbReference type="SUPFAM" id="SSF53098">
    <property type="entry name" value="Ribonuclease H-like"/>
    <property type="match status" value="1"/>
</dbReference>
<feature type="compositionally biased region" description="Polar residues" evidence="9">
    <location>
        <begin position="68"/>
        <end position="81"/>
    </location>
</feature>
<feature type="region of interest" description="Disordered" evidence="9">
    <location>
        <begin position="976"/>
        <end position="1024"/>
    </location>
</feature>
<keyword evidence="6" id="KW-0269">Exonuclease</keyword>
<keyword evidence="5" id="KW-0271">Exosome</keyword>
<feature type="compositionally biased region" description="Acidic residues" evidence="9">
    <location>
        <begin position="976"/>
        <end position="989"/>
    </location>
</feature>
<dbReference type="InterPro" id="IPR045092">
    <property type="entry name" value="Rrp6-like"/>
</dbReference>
<feature type="compositionally biased region" description="Basic residues" evidence="9">
    <location>
        <begin position="902"/>
        <end position="915"/>
    </location>
</feature>
<dbReference type="GO" id="GO:0000166">
    <property type="term" value="F:nucleotide binding"/>
    <property type="evidence" value="ECO:0007669"/>
    <property type="project" value="InterPro"/>
</dbReference>
<feature type="region of interest" description="Disordered" evidence="9">
    <location>
        <begin position="99"/>
        <end position="120"/>
    </location>
</feature>
<dbReference type="GO" id="GO:0000176">
    <property type="term" value="C:nuclear exosome (RNase complex)"/>
    <property type="evidence" value="ECO:0007669"/>
    <property type="project" value="InterPro"/>
</dbReference>
<feature type="compositionally biased region" description="Low complexity" evidence="9">
    <location>
        <begin position="34"/>
        <end position="58"/>
    </location>
</feature>
<keyword evidence="12" id="KW-1185">Reference proteome</keyword>
<protein>
    <recommendedName>
        <fullName evidence="10">HRDC domain-containing protein</fullName>
    </recommendedName>
</protein>
<dbReference type="AlphaFoldDB" id="A0AA88GLN0"/>
<evidence type="ECO:0000256" key="5">
    <source>
        <dbReference type="ARBA" id="ARBA00022835"/>
    </source>
</evidence>
<dbReference type="GO" id="GO:0000467">
    <property type="term" value="P:exonucleolytic trimming to generate mature 3'-end of 5.8S rRNA from tricistronic rRNA transcript (SSU-rRNA, 5.8S rRNA, LSU-rRNA)"/>
    <property type="evidence" value="ECO:0007669"/>
    <property type="project" value="InterPro"/>
</dbReference>
<dbReference type="Gene3D" id="3.30.420.10">
    <property type="entry name" value="Ribonuclease H-like superfamily/Ribonuclease H"/>
    <property type="match status" value="1"/>
</dbReference>
<evidence type="ECO:0000259" key="10">
    <source>
        <dbReference type="PROSITE" id="PS50967"/>
    </source>
</evidence>
<feature type="region of interest" description="Disordered" evidence="9">
    <location>
        <begin position="1"/>
        <end position="85"/>
    </location>
</feature>
<dbReference type="EMBL" id="PYSW02000027">
    <property type="protein sequence ID" value="KAG2381264.1"/>
    <property type="molecule type" value="Genomic_DNA"/>
</dbReference>
<dbReference type="InterPro" id="IPR002121">
    <property type="entry name" value="HRDC_dom"/>
</dbReference>
<dbReference type="Gene3D" id="1.10.150.80">
    <property type="entry name" value="HRDC domain"/>
    <property type="match status" value="1"/>
</dbReference>
<feature type="domain" description="HRDC" evidence="10">
    <location>
        <begin position="599"/>
        <end position="679"/>
    </location>
</feature>
<reference evidence="11 12" key="1">
    <citation type="journal article" date="2018" name="BMC Genomics">
        <title>The genome of Naegleria lovaniensis, the basis for a comparative approach to unravel pathogenicity factors of the human pathogenic amoeba N. fowleri.</title>
        <authorList>
            <person name="Liechti N."/>
            <person name="Schurch N."/>
            <person name="Bruggmann R."/>
            <person name="Wittwer M."/>
        </authorList>
    </citation>
    <scope>NUCLEOTIDE SEQUENCE [LARGE SCALE GENOMIC DNA]</scope>
    <source>
        <strain evidence="11 12">ATCC 30569</strain>
    </source>
</reference>
<dbReference type="RefSeq" id="XP_044546944.1">
    <property type="nucleotide sequence ID" value="XM_044696093.1"/>
</dbReference>
<dbReference type="InterPro" id="IPR044876">
    <property type="entry name" value="HRDC_dom_sf"/>
</dbReference>
<evidence type="ECO:0000313" key="11">
    <source>
        <dbReference type="EMBL" id="KAG2381264.1"/>
    </source>
</evidence>
<evidence type="ECO:0000256" key="4">
    <source>
        <dbReference type="ARBA" id="ARBA00022801"/>
    </source>
</evidence>
<organism evidence="11 12">
    <name type="scientific">Naegleria lovaniensis</name>
    <name type="common">Amoeba</name>
    <dbReference type="NCBI Taxonomy" id="51637"/>
    <lineage>
        <taxon>Eukaryota</taxon>
        <taxon>Discoba</taxon>
        <taxon>Heterolobosea</taxon>
        <taxon>Tetramitia</taxon>
        <taxon>Eutetramitia</taxon>
        <taxon>Vahlkampfiidae</taxon>
        <taxon>Naegleria</taxon>
    </lineage>
</organism>
<dbReference type="InterPro" id="IPR012588">
    <property type="entry name" value="Exosome-assoc_fac_Rrp6_N"/>
</dbReference>
<dbReference type="Pfam" id="PF00570">
    <property type="entry name" value="HRDC"/>
    <property type="match status" value="1"/>
</dbReference>
<dbReference type="SUPFAM" id="SSF47819">
    <property type="entry name" value="HRDC-like"/>
    <property type="match status" value="1"/>
</dbReference>
<sequence>MKKKTHQQQHHGTNSGGSNGSAVHHHHRKPPTHPHSNNTVNSTNNNNNTHRNGTNNTQHHGRTKPHSHNNAQKAFSKQQPNTSTTVAPSIVASVASTTTATTTTMNGSTPSNITSGSSSSNVLIGDKPLEPYLNDLFSALVNGTKASNNLPSNQDFEFLSSHFPEFRGAMDESASSLRTTLSSFFGSGQRMINSAMLEEDPEIMFESTVDLLDQYFENVDIALDEMELNATESVGVNPSLANGSLNSHSSSTLQDPHTSLKSMSRPQLKWNDIDNSNQPFVPKLKTKPNAFVATLEQSLSIGSLDEQDEKTRSFQTFEQSTLPPFPFRLGVGNGVGGEPVRESRPHPYLPELLSLEFMPSQYKPPEGIAPFSKLDDSSCTWISTVDDLHRLASLLEAQDAFAIDLEQHSYRSFQGFVCLMQISTRNEDFLIDTIELRQHMHILNSSFTHPKIVKVMHGSDCDIVWLQRDFGIYVVNLFDTGQACRVLTHPGCSLAYLLKHYCGIEADKKYQLADWRVRPLPSEMVKYAREDTHYLLYIYDRLRHDMFFKPNLSSSVSGVERMEEVLVRSRELCMRRYEKELFTETSYLGLINKFTRSIRNINEKVIRVLYKWRDTVARKDDESVRYVLPDHMILSIAEQTPTEVSKLLTCCNPVPKLVRRDAKVIVNLISKALNDGDSTVEPTFSTPSKIPEDHYINQHAKPSFELESPIFNPHYKTPSRMSPVMNSDELYNIAGWVESKNFYPSSSISKLSFSEEDHEALDSLPFEPPQLTQQHRSVNVTPSKSSLFFPSSMSFPTSTMASHNQEKISKIMSSFSLGQQPSSFKNDTSMMSLVDDDDDMQFLSKGQPQDQMDTTSSFLLNQADQASTPNHSSKKPPASVRITPEEERVPSSLNEIYMLSQKNRKKNKQCKKKKLKQDSVSDPSPAFIGSEGGGDGTDDAPHQPSSVNTTTTTGMDLTQKPVDFMKKIGWLGAEEELSASEEEKEEEQEVNASVQVKVPSFSKPNMNVRKKPSKNYIFSKQNKY</sequence>
<name>A0AA88GLN0_NAELO</name>
<dbReference type="GO" id="GO:0071037">
    <property type="term" value="P:nuclear polyadenylation-dependent snRNA catabolic process"/>
    <property type="evidence" value="ECO:0007669"/>
    <property type="project" value="TreeGrafter"/>
</dbReference>
<keyword evidence="4" id="KW-0378">Hydrolase</keyword>
<keyword evidence="3" id="KW-0540">Nuclease</keyword>
<dbReference type="GO" id="GO:0071035">
    <property type="term" value="P:nuclear polyadenylation-dependent rRNA catabolic process"/>
    <property type="evidence" value="ECO:0007669"/>
    <property type="project" value="TreeGrafter"/>
</dbReference>
<dbReference type="GO" id="GO:0071044">
    <property type="term" value="P:histone mRNA catabolic process"/>
    <property type="evidence" value="ECO:0007669"/>
    <property type="project" value="TreeGrafter"/>
</dbReference>
<dbReference type="GO" id="GO:0071036">
    <property type="term" value="P:nuclear polyadenylation-dependent snoRNA catabolic process"/>
    <property type="evidence" value="ECO:0007669"/>
    <property type="project" value="TreeGrafter"/>
</dbReference>
<keyword evidence="7" id="KW-0539">Nucleus</keyword>
<evidence type="ECO:0000256" key="3">
    <source>
        <dbReference type="ARBA" id="ARBA00022722"/>
    </source>
</evidence>
<proteinExistence type="inferred from homology"/>
<dbReference type="InterPro" id="IPR036397">
    <property type="entry name" value="RNaseH_sf"/>
</dbReference>
<dbReference type="FunFam" id="1.10.150.80:FF:000001">
    <property type="entry name" value="Putative exosome component 10"/>
    <property type="match status" value="1"/>
</dbReference>
<dbReference type="GO" id="GO:0071038">
    <property type="term" value="P:TRAMP-dependent tRNA surveillance pathway"/>
    <property type="evidence" value="ECO:0007669"/>
    <property type="project" value="TreeGrafter"/>
</dbReference>
<dbReference type="PANTHER" id="PTHR12124">
    <property type="entry name" value="POLYMYOSITIS/SCLERODERMA AUTOANTIGEN-RELATED"/>
    <property type="match status" value="1"/>
</dbReference>
<dbReference type="GO" id="GO:0005730">
    <property type="term" value="C:nucleolus"/>
    <property type="evidence" value="ECO:0007669"/>
    <property type="project" value="TreeGrafter"/>
</dbReference>
<dbReference type="GO" id="GO:0071039">
    <property type="term" value="P:nuclear polyadenylation-dependent CUT catabolic process"/>
    <property type="evidence" value="ECO:0007669"/>
    <property type="project" value="TreeGrafter"/>
</dbReference>
<comment type="similarity">
    <text evidence="8">Belongs to the exosome component 10/RRP6 family.</text>
</comment>
<dbReference type="InterPro" id="IPR002562">
    <property type="entry name" value="3'-5'_exonuclease_dom"/>
</dbReference>
<dbReference type="Pfam" id="PF08066">
    <property type="entry name" value="PMC2NT"/>
    <property type="match status" value="1"/>
</dbReference>
<evidence type="ECO:0000256" key="1">
    <source>
        <dbReference type="ARBA" id="ARBA00004123"/>
    </source>
</evidence>
<dbReference type="Pfam" id="PF01612">
    <property type="entry name" value="DNA_pol_A_exo1"/>
    <property type="match status" value="1"/>
</dbReference>
<evidence type="ECO:0000256" key="2">
    <source>
        <dbReference type="ARBA" id="ARBA00022552"/>
    </source>
</evidence>